<dbReference type="PANTHER" id="PTHR46160:SF8">
    <property type="entry name" value="VWFD DOMAIN-CONTAINING PROTEIN"/>
    <property type="match status" value="1"/>
</dbReference>
<evidence type="ECO:0000256" key="3">
    <source>
        <dbReference type="ARBA" id="ARBA00023136"/>
    </source>
</evidence>
<dbReference type="Pfam" id="PF01826">
    <property type="entry name" value="TIL"/>
    <property type="match status" value="1"/>
</dbReference>
<dbReference type="InterPro" id="IPR036084">
    <property type="entry name" value="Ser_inhib-like_sf"/>
</dbReference>
<dbReference type="OrthoDB" id="6236007at2759"/>
<comment type="subcellular location">
    <subcellularLocation>
        <location evidence="1">Membrane</location>
    </subcellularLocation>
</comment>
<evidence type="ECO:0000256" key="1">
    <source>
        <dbReference type="ARBA" id="ARBA00004370"/>
    </source>
</evidence>
<evidence type="ECO:0000259" key="4">
    <source>
        <dbReference type="Pfam" id="PF01826"/>
    </source>
</evidence>
<dbReference type="InterPro" id="IPR014853">
    <property type="entry name" value="VWF/SSPO/ZAN-like_Cys-rich_dom"/>
</dbReference>
<sequence>MLCQALASYSRQCRGEGIIIKDWRKKFGCPMSCHSHYEICTSPCQPSCPFPDQKSPCPGACVEACVCDKGYVLSAGASGVVNCEKLTCASGEVCGVRDGVRGCHVKQGRCSISQVGLLTSFDGMSGVIGAQGAFQVASLCDETNTMWFLAVVCSKGASPTVDTLYVFFKETAVTVNSQHVTWLRRA</sequence>
<dbReference type="AlphaFoldDB" id="A0A7J5YNV4"/>
<dbReference type="Pfam" id="PF08742">
    <property type="entry name" value="C8"/>
    <property type="match status" value="1"/>
</dbReference>
<dbReference type="EMBL" id="JAAKFY010000010">
    <property type="protein sequence ID" value="KAF3850813.1"/>
    <property type="molecule type" value="Genomic_DNA"/>
</dbReference>
<evidence type="ECO:0000313" key="6">
    <source>
        <dbReference type="EMBL" id="KAF3850813.1"/>
    </source>
</evidence>
<keyword evidence="3" id="KW-0472">Membrane</keyword>
<keyword evidence="7" id="KW-1185">Reference proteome</keyword>
<dbReference type="InterPro" id="IPR052749">
    <property type="entry name" value="Alpha-tectorin"/>
</dbReference>
<comment type="caution">
    <text evidence="6">The sequence shown here is derived from an EMBL/GenBank/DDBJ whole genome shotgun (WGS) entry which is preliminary data.</text>
</comment>
<evidence type="ECO:0000256" key="2">
    <source>
        <dbReference type="ARBA" id="ARBA00022729"/>
    </source>
</evidence>
<feature type="domain" description="TIL" evidence="4">
    <location>
        <begin position="34"/>
        <end position="76"/>
    </location>
</feature>
<dbReference type="Proteomes" id="UP000518266">
    <property type="component" value="Unassembled WGS sequence"/>
</dbReference>
<dbReference type="InterPro" id="IPR002919">
    <property type="entry name" value="TIL_dom"/>
</dbReference>
<protein>
    <recommendedName>
        <fullName evidence="8">TIL domain-containing protein</fullName>
    </recommendedName>
</protein>
<dbReference type="GO" id="GO:0016020">
    <property type="term" value="C:membrane"/>
    <property type="evidence" value="ECO:0007669"/>
    <property type="project" value="UniProtKB-SubCell"/>
</dbReference>
<accession>A0A7J5YNV4</accession>
<gene>
    <name evidence="6" type="ORF">F7725_012585</name>
</gene>
<evidence type="ECO:0000259" key="5">
    <source>
        <dbReference type="Pfam" id="PF08742"/>
    </source>
</evidence>
<dbReference type="SUPFAM" id="SSF57567">
    <property type="entry name" value="Serine protease inhibitors"/>
    <property type="match status" value="1"/>
</dbReference>
<evidence type="ECO:0000313" key="7">
    <source>
        <dbReference type="Proteomes" id="UP000518266"/>
    </source>
</evidence>
<organism evidence="6 7">
    <name type="scientific">Dissostichus mawsoni</name>
    <name type="common">Antarctic cod</name>
    <dbReference type="NCBI Taxonomy" id="36200"/>
    <lineage>
        <taxon>Eukaryota</taxon>
        <taxon>Metazoa</taxon>
        <taxon>Chordata</taxon>
        <taxon>Craniata</taxon>
        <taxon>Vertebrata</taxon>
        <taxon>Euteleostomi</taxon>
        <taxon>Actinopterygii</taxon>
        <taxon>Neopterygii</taxon>
        <taxon>Teleostei</taxon>
        <taxon>Neoteleostei</taxon>
        <taxon>Acanthomorphata</taxon>
        <taxon>Eupercaria</taxon>
        <taxon>Perciformes</taxon>
        <taxon>Notothenioidei</taxon>
        <taxon>Nototheniidae</taxon>
        <taxon>Dissostichus</taxon>
    </lineage>
</organism>
<name>A0A7J5YNV4_DISMA</name>
<keyword evidence="2" id="KW-0732">Signal</keyword>
<evidence type="ECO:0008006" key="8">
    <source>
        <dbReference type="Google" id="ProtNLM"/>
    </source>
</evidence>
<dbReference type="CDD" id="cd19941">
    <property type="entry name" value="TIL"/>
    <property type="match status" value="1"/>
</dbReference>
<proteinExistence type="predicted"/>
<reference evidence="6 7" key="1">
    <citation type="submission" date="2020-03" db="EMBL/GenBank/DDBJ databases">
        <title>Dissostichus mawsoni Genome sequencing and assembly.</title>
        <authorList>
            <person name="Park H."/>
        </authorList>
    </citation>
    <scope>NUCLEOTIDE SEQUENCE [LARGE SCALE GENOMIC DNA]</scope>
    <source>
        <strain evidence="6">DM0001</strain>
        <tissue evidence="6">Muscle</tissue>
    </source>
</reference>
<feature type="domain" description="VWF/SSPO/Zonadhesin-like cysteine-rich" evidence="5">
    <location>
        <begin position="1"/>
        <end position="30"/>
    </location>
</feature>
<dbReference type="Gene3D" id="2.10.25.10">
    <property type="entry name" value="Laminin"/>
    <property type="match status" value="1"/>
</dbReference>
<dbReference type="PANTHER" id="PTHR46160">
    <property type="entry name" value="ALPHA-TECTORIN-RELATED"/>
    <property type="match status" value="1"/>
</dbReference>